<accession>A0ABX7GY58</accession>
<dbReference type="EMBL" id="CP064030">
    <property type="protein sequence ID" value="QRN55229.1"/>
    <property type="molecule type" value="Genomic_DNA"/>
</dbReference>
<organism evidence="1 2">
    <name type="scientific">Dyella caseinilytica</name>
    <dbReference type="NCBI Taxonomy" id="1849581"/>
    <lineage>
        <taxon>Bacteria</taxon>
        <taxon>Pseudomonadati</taxon>
        <taxon>Pseudomonadota</taxon>
        <taxon>Gammaproteobacteria</taxon>
        <taxon>Lysobacterales</taxon>
        <taxon>Rhodanobacteraceae</taxon>
        <taxon>Dyella</taxon>
    </lineage>
</organism>
<protein>
    <submittedName>
        <fullName evidence="1">Uncharacterized protein</fullName>
    </submittedName>
</protein>
<reference evidence="1 2" key="1">
    <citation type="submission" date="2020-10" db="EMBL/GenBank/DDBJ databases">
        <title>Phylogeny of dyella-like bacteria.</title>
        <authorList>
            <person name="Fu J."/>
        </authorList>
    </citation>
    <scope>NUCLEOTIDE SEQUENCE [LARGE SCALE GENOMIC DNA]</scope>
    <source>
        <strain evidence="1 2">DHOB09</strain>
    </source>
</reference>
<dbReference type="RefSeq" id="WP_188798797.1">
    <property type="nucleotide sequence ID" value="NZ_BMIZ01000001.1"/>
</dbReference>
<proteinExistence type="predicted"/>
<keyword evidence="2" id="KW-1185">Reference proteome</keyword>
<evidence type="ECO:0000313" key="1">
    <source>
        <dbReference type="EMBL" id="QRN55229.1"/>
    </source>
</evidence>
<evidence type="ECO:0000313" key="2">
    <source>
        <dbReference type="Proteomes" id="UP000663181"/>
    </source>
</evidence>
<gene>
    <name evidence="1" type="ORF">ISN74_07840</name>
</gene>
<dbReference type="Proteomes" id="UP000663181">
    <property type="component" value="Chromosome"/>
</dbReference>
<sequence length="76" mass="8292">MSANLVIGDEVELNVGARKTIHTIIARKLTAHTRSGVSYRLLPAVSPEWIDAGQLRKAKGFSRHVSRKAGPFEIAP</sequence>
<name>A0ABX7GY58_9GAMM</name>